<dbReference type="InterPro" id="IPR004102">
    <property type="entry name" value="Poly(ADP-ribose)pol_reg_dom"/>
</dbReference>
<name>A0A5N6KWM4_9ROSI</name>
<evidence type="ECO:0000256" key="4">
    <source>
        <dbReference type="ARBA" id="ARBA00022676"/>
    </source>
</evidence>
<keyword evidence="8" id="KW-0677">Repeat</keyword>
<gene>
    <name evidence="23" type="ORF">FH972_023800</name>
</gene>
<dbReference type="PROSITE" id="PS51977">
    <property type="entry name" value="WGR"/>
    <property type="match status" value="1"/>
</dbReference>
<evidence type="ECO:0000256" key="5">
    <source>
        <dbReference type="ARBA" id="ARBA00022679"/>
    </source>
</evidence>
<dbReference type="SMART" id="SM00773">
    <property type="entry name" value="WGR"/>
    <property type="match status" value="1"/>
</dbReference>
<comment type="similarity">
    <text evidence="15">Belongs to the ARTD/PARP family.</text>
</comment>
<evidence type="ECO:0000313" key="23">
    <source>
        <dbReference type="EMBL" id="KAB8349786.1"/>
    </source>
</evidence>
<comment type="subcellular location">
    <subcellularLocation>
        <location evidence="3">Nucleus</location>
    </subcellularLocation>
</comment>
<evidence type="ECO:0000256" key="18">
    <source>
        <dbReference type="RuleBase" id="RU362114"/>
    </source>
</evidence>
<dbReference type="InterPro" id="IPR036616">
    <property type="entry name" value="Poly(ADP-ribose)pol_reg_dom_sf"/>
</dbReference>
<keyword evidence="9" id="KW-0013">ADP-ribosylation</keyword>
<dbReference type="Pfam" id="PF05406">
    <property type="entry name" value="WGR"/>
    <property type="match status" value="1"/>
</dbReference>
<comment type="catalytic activity">
    <reaction evidence="17">
        <text>NAD(+) + (ADP-D-ribosyl)n-acceptor = nicotinamide + (ADP-D-ribosyl)n+1-acceptor + H(+).</text>
        <dbReference type="EC" id="2.4.2.30"/>
    </reaction>
</comment>
<dbReference type="Gene3D" id="2.20.140.10">
    <property type="entry name" value="WGR domain"/>
    <property type="match status" value="1"/>
</dbReference>
<evidence type="ECO:0000256" key="11">
    <source>
        <dbReference type="ARBA" id="ARBA00022833"/>
    </source>
</evidence>
<dbReference type="GO" id="GO:0006302">
    <property type="term" value="P:double-strand break repair"/>
    <property type="evidence" value="ECO:0007669"/>
    <property type="project" value="TreeGrafter"/>
</dbReference>
<evidence type="ECO:0000256" key="19">
    <source>
        <dbReference type="SAM" id="MobiDB-lite"/>
    </source>
</evidence>
<keyword evidence="12 18" id="KW-0520">NAD</keyword>
<dbReference type="OrthoDB" id="2017365at2759"/>
<protein>
    <recommendedName>
        <fullName evidence="18">Poly [ADP-ribose] polymerase</fullName>
        <shortName evidence="18">PARP</shortName>
        <ecNumber evidence="18">2.4.2.-</ecNumber>
    </recommendedName>
</protein>
<dbReference type="GO" id="GO:0003677">
    <property type="term" value="F:DNA binding"/>
    <property type="evidence" value="ECO:0007669"/>
    <property type="project" value="UniProtKB-KW"/>
</dbReference>
<dbReference type="FunFam" id="1.20.142.10:FF:000002">
    <property type="entry name" value="Poly [ADP-ribose] polymerase"/>
    <property type="match status" value="1"/>
</dbReference>
<evidence type="ECO:0000256" key="6">
    <source>
        <dbReference type="ARBA" id="ARBA00022695"/>
    </source>
</evidence>
<keyword evidence="6" id="KW-0548">Nucleotidyltransferase</keyword>
<dbReference type="SUPFAM" id="SSF47587">
    <property type="entry name" value="Domain of poly(ADP-ribose) polymerase"/>
    <property type="match status" value="1"/>
</dbReference>
<dbReference type="PANTHER" id="PTHR10459:SF60">
    <property type="entry name" value="POLY [ADP-RIBOSE] POLYMERASE 2"/>
    <property type="match status" value="1"/>
</dbReference>
<keyword evidence="4 18" id="KW-0328">Glycosyltransferase</keyword>
<dbReference type="GO" id="GO:0003950">
    <property type="term" value="F:NAD+ poly-ADP-ribosyltransferase activity"/>
    <property type="evidence" value="ECO:0007669"/>
    <property type="project" value="UniProtKB-UniRule"/>
</dbReference>
<evidence type="ECO:0000256" key="10">
    <source>
        <dbReference type="ARBA" id="ARBA00022771"/>
    </source>
</evidence>
<sequence length="557" mass="62492">MPPKRKATKAPVAKAAPPQKQPKQDGQKAVSRDLNVPIDEGFPGVNAAAPAVYIDPEGIIFDVSLNQSNVSNNNNKFYNLQLIGGSKKSKQFWTWTRWGRVGDFGQTKLLGPDPLETAMKDFEKKFKDKTGHKWEDRDAEPKKGKYTFIQKSYEDDDDDNGDAAAVKKEEDDDGEDKKPDVASKLPIATQRLIELIFNENHFNSVLENIGYNNDKLPLGKLGKSTIKKGFEHLKELASLIKHPSLAQNKYQQTQEEAIEEFTNKYYSTIPHIFGRNRPPLINNNDILQRETAMLDTLSDMEIANQIMKVTSDKAKDADSVSLIDKRFAQLNCDNLSPLDHKSAEYHALKDYLINTAGHTHSIRYRLQDIFRVERAGEDARFRKSAFNGRADTCRRLLWHGSRTTNFGGILSQGLRIAPPEAPVNGYMFGKGVYLADISTKSANYCMSSSSGGHGLLLLCEAELGRPMHELLSSDYNADEECKKKGKIATLGIGRTCPQGWVDAGDVISPQLKGVQMPDPKLEPGDQKQHPTAYLQYNEYICYDVAQIKIKYLLRFAM</sequence>
<keyword evidence="11" id="KW-0862">Zinc</keyword>
<evidence type="ECO:0000256" key="13">
    <source>
        <dbReference type="ARBA" id="ARBA00023125"/>
    </source>
</evidence>
<evidence type="ECO:0000256" key="17">
    <source>
        <dbReference type="ARBA" id="ARBA00033987"/>
    </source>
</evidence>
<feature type="domain" description="PARP catalytic" evidence="20">
    <location>
        <begin position="321"/>
        <end position="557"/>
    </location>
</feature>
<feature type="domain" description="PARP alpha-helical" evidence="21">
    <location>
        <begin position="182"/>
        <end position="308"/>
    </location>
</feature>
<dbReference type="EC" id="2.4.2.-" evidence="18"/>
<keyword evidence="10" id="KW-0863">Zinc-finger</keyword>
<feature type="compositionally biased region" description="Low complexity" evidence="19">
    <location>
        <begin position="9"/>
        <end position="18"/>
    </location>
</feature>
<accession>A0A5N6KWM4</accession>
<dbReference type="InterPro" id="IPR008893">
    <property type="entry name" value="WGR_domain"/>
</dbReference>
<proteinExistence type="inferred from homology"/>
<dbReference type="CDD" id="cd01437">
    <property type="entry name" value="parp_like"/>
    <property type="match status" value="1"/>
</dbReference>
<comment type="caution">
    <text evidence="23">The sequence shown here is derived from an EMBL/GenBank/DDBJ whole genome shotgun (WGS) entry which is preliminary data.</text>
</comment>
<feature type="region of interest" description="Disordered" evidence="19">
    <location>
        <begin position="150"/>
        <end position="182"/>
    </location>
</feature>
<keyword evidence="13" id="KW-0238">DNA-binding</keyword>
<dbReference type="SUPFAM" id="SSF142921">
    <property type="entry name" value="WGR domain-like"/>
    <property type="match status" value="1"/>
</dbReference>
<dbReference type="GO" id="GO:0005730">
    <property type="term" value="C:nucleolus"/>
    <property type="evidence" value="ECO:0007669"/>
    <property type="project" value="TreeGrafter"/>
</dbReference>
<dbReference type="Gene3D" id="1.20.142.10">
    <property type="entry name" value="Poly(ADP-ribose) polymerase, regulatory domain"/>
    <property type="match status" value="1"/>
</dbReference>
<dbReference type="PROSITE" id="PS51059">
    <property type="entry name" value="PARP_CATALYTIC"/>
    <property type="match status" value="1"/>
</dbReference>
<dbReference type="EMBL" id="VIBQ01000014">
    <property type="protein sequence ID" value="KAB8349786.1"/>
    <property type="molecule type" value="Genomic_DNA"/>
</dbReference>
<dbReference type="SUPFAM" id="SSF56399">
    <property type="entry name" value="ADP-ribosylation"/>
    <property type="match status" value="1"/>
</dbReference>
<feature type="domain" description="WGR" evidence="22">
    <location>
        <begin position="49"/>
        <end position="146"/>
    </location>
</feature>
<feature type="region of interest" description="Disordered" evidence="19">
    <location>
        <begin position="1"/>
        <end position="31"/>
    </location>
</feature>
<evidence type="ECO:0000256" key="9">
    <source>
        <dbReference type="ARBA" id="ARBA00022765"/>
    </source>
</evidence>
<feature type="compositionally biased region" description="Basic and acidic residues" evidence="19">
    <location>
        <begin position="165"/>
        <end position="181"/>
    </location>
</feature>
<dbReference type="FunFam" id="2.20.140.10:FF:000001">
    <property type="entry name" value="Poly [ADP-ribose] polymerase"/>
    <property type="match status" value="1"/>
</dbReference>
<evidence type="ECO:0000256" key="15">
    <source>
        <dbReference type="ARBA" id="ARBA00024347"/>
    </source>
</evidence>
<keyword evidence="5 18" id="KW-0808">Transferase</keyword>
<keyword evidence="7" id="KW-0479">Metal-binding</keyword>
<comment type="catalytic activity">
    <reaction evidence="1">
        <text>L-aspartyl-[protein] + NAD(+) = 4-O-(ADP-D-ribosyl)-L-aspartyl-[protein] + nicotinamide</text>
        <dbReference type="Rhea" id="RHEA:54424"/>
        <dbReference type="Rhea" id="RHEA-COMP:9867"/>
        <dbReference type="Rhea" id="RHEA-COMP:13832"/>
        <dbReference type="ChEBI" id="CHEBI:17154"/>
        <dbReference type="ChEBI" id="CHEBI:29961"/>
        <dbReference type="ChEBI" id="CHEBI:57540"/>
        <dbReference type="ChEBI" id="CHEBI:138102"/>
    </reaction>
</comment>
<dbReference type="Gene3D" id="3.90.228.10">
    <property type="match status" value="1"/>
</dbReference>
<dbReference type="GO" id="GO:0016779">
    <property type="term" value="F:nucleotidyltransferase activity"/>
    <property type="evidence" value="ECO:0007669"/>
    <property type="project" value="UniProtKB-KW"/>
</dbReference>
<evidence type="ECO:0000256" key="1">
    <source>
        <dbReference type="ARBA" id="ARBA00000438"/>
    </source>
</evidence>
<evidence type="ECO:0000313" key="24">
    <source>
        <dbReference type="Proteomes" id="UP000327013"/>
    </source>
</evidence>
<evidence type="ECO:0000259" key="22">
    <source>
        <dbReference type="PROSITE" id="PS51977"/>
    </source>
</evidence>
<evidence type="ECO:0000256" key="16">
    <source>
        <dbReference type="ARBA" id="ARBA00024945"/>
    </source>
</evidence>
<dbReference type="InterPro" id="IPR050800">
    <property type="entry name" value="ARTD/PARP"/>
</dbReference>
<organism evidence="23 24">
    <name type="scientific">Carpinus fangiana</name>
    <dbReference type="NCBI Taxonomy" id="176857"/>
    <lineage>
        <taxon>Eukaryota</taxon>
        <taxon>Viridiplantae</taxon>
        <taxon>Streptophyta</taxon>
        <taxon>Embryophyta</taxon>
        <taxon>Tracheophyta</taxon>
        <taxon>Spermatophyta</taxon>
        <taxon>Magnoliopsida</taxon>
        <taxon>eudicotyledons</taxon>
        <taxon>Gunneridae</taxon>
        <taxon>Pentapetalae</taxon>
        <taxon>rosids</taxon>
        <taxon>fabids</taxon>
        <taxon>Fagales</taxon>
        <taxon>Betulaceae</taxon>
        <taxon>Carpinus</taxon>
    </lineage>
</organism>
<dbReference type="GO" id="GO:0070212">
    <property type="term" value="P:protein poly-ADP-ribosylation"/>
    <property type="evidence" value="ECO:0007669"/>
    <property type="project" value="TreeGrafter"/>
</dbReference>
<dbReference type="PANTHER" id="PTHR10459">
    <property type="entry name" value="DNA LIGASE"/>
    <property type="match status" value="1"/>
</dbReference>
<dbReference type="GO" id="GO:0140807">
    <property type="term" value="F:NAD+-protein-glutamate ADP-ribosyltransferase activity"/>
    <property type="evidence" value="ECO:0007669"/>
    <property type="project" value="RHEA"/>
</dbReference>
<dbReference type="InterPro" id="IPR012317">
    <property type="entry name" value="Poly(ADP-ribose)pol_cat_dom"/>
</dbReference>
<evidence type="ECO:0000256" key="7">
    <source>
        <dbReference type="ARBA" id="ARBA00022723"/>
    </source>
</evidence>
<comment type="function">
    <text evidence="16">Involved in the base excision repair (BER) pathway, by catalyzing the poly(ADP-ribosyl)ation of a limited number of acceptor proteins involved in chromatin architecture and in DNA metabolism. This modification follows DNA damages and appears as an obligatory step in a detection/signaling pathway leading to the reparation of DNA strand breaks.</text>
</comment>
<dbReference type="InterPro" id="IPR036930">
    <property type="entry name" value="WGR_dom_sf"/>
</dbReference>
<evidence type="ECO:0000256" key="2">
    <source>
        <dbReference type="ARBA" id="ARBA00000459"/>
    </source>
</evidence>
<keyword evidence="24" id="KW-1185">Reference proteome</keyword>
<dbReference type="Pfam" id="PF02877">
    <property type="entry name" value="PARP_reg"/>
    <property type="match status" value="1"/>
</dbReference>
<evidence type="ECO:0000256" key="3">
    <source>
        <dbReference type="ARBA" id="ARBA00004123"/>
    </source>
</evidence>
<evidence type="ECO:0000256" key="12">
    <source>
        <dbReference type="ARBA" id="ARBA00023027"/>
    </source>
</evidence>
<evidence type="ECO:0000256" key="8">
    <source>
        <dbReference type="ARBA" id="ARBA00022737"/>
    </source>
</evidence>
<dbReference type="GO" id="GO:0008270">
    <property type="term" value="F:zinc ion binding"/>
    <property type="evidence" value="ECO:0007669"/>
    <property type="project" value="UniProtKB-KW"/>
</dbReference>
<dbReference type="AlphaFoldDB" id="A0A5N6KWM4"/>
<evidence type="ECO:0000256" key="14">
    <source>
        <dbReference type="ARBA" id="ARBA00023242"/>
    </source>
</evidence>
<keyword evidence="14" id="KW-0539">Nucleus</keyword>
<comment type="catalytic activity">
    <reaction evidence="2">
        <text>L-glutamyl-[protein] + NAD(+) = 5-O-(ADP-D-ribosyl)-L-glutamyl-[protein] + nicotinamide</text>
        <dbReference type="Rhea" id="RHEA:58224"/>
        <dbReference type="Rhea" id="RHEA-COMP:10208"/>
        <dbReference type="Rhea" id="RHEA-COMP:15089"/>
        <dbReference type="ChEBI" id="CHEBI:17154"/>
        <dbReference type="ChEBI" id="CHEBI:29973"/>
        <dbReference type="ChEBI" id="CHEBI:57540"/>
        <dbReference type="ChEBI" id="CHEBI:142540"/>
    </reaction>
</comment>
<dbReference type="GO" id="GO:0140806">
    <property type="term" value="F:NAD+-protein-aspartate ADP-ribosyltransferase activity"/>
    <property type="evidence" value="ECO:0007669"/>
    <property type="project" value="RHEA"/>
</dbReference>
<evidence type="ECO:0000259" key="20">
    <source>
        <dbReference type="PROSITE" id="PS51059"/>
    </source>
</evidence>
<dbReference type="Pfam" id="PF00644">
    <property type="entry name" value="PARP"/>
    <property type="match status" value="1"/>
</dbReference>
<reference evidence="23 24" key="1">
    <citation type="submission" date="2019-06" db="EMBL/GenBank/DDBJ databases">
        <title>A chromosomal-level reference genome of Carpinus fangiana (Coryloideae, Betulaceae).</title>
        <authorList>
            <person name="Yang X."/>
            <person name="Wang Z."/>
            <person name="Zhang L."/>
            <person name="Hao G."/>
            <person name="Liu J."/>
            <person name="Yang Y."/>
        </authorList>
    </citation>
    <scope>NUCLEOTIDE SEQUENCE [LARGE SCALE GENOMIC DNA]</scope>
    <source>
        <strain evidence="23">Cfa_2016G</strain>
        <tissue evidence="23">Leaf</tissue>
    </source>
</reference>
<evidence type="ECO:0000259" key="21">
    <source>
        <dbReference type="PROSITE" id="PS51060"/>
    </source>
</evidence>
<dbReference type="Proteomes" id="UP000327013">
    <property type="component" value="Unassembled WGS sequence"/>
</dbReference>
<dbReference type="PROSITE" id="PS51060">
    <property type="entry name" value="PARP_ALPHA_HD"/>
    <property type="match status" value="1"/>
</dbReference>